<evidence type="ECO:0000313" key="6">
    <source>
        <dbReference type="Proteomes" id="UP000270296"/>
    </source>
</evidence>
<evidence type="ECO:0000313" key="7">
    <source>
        <dbReference type="WBParaSite" id="SBAD_0001157101-mRNA-1"/>
    </source>
</evidence>
<dbReference type="PANTHER" id="PTHR13091:SF0">
    <property type="entry name" value="NONSENSE-MEDIATED MRNA DECAY FACTOR SMG8"/>
    <property type="match status" value="1"/>
</dbReference>
<organism evidence="7">
    <name type="scientific">Soboliphyme baturini</name>
    <dbReference type="NCBI Taxonomy" id="241478"/>
    <lineage>
        <taxon>Eukaryota</taxon>
        <taxon>Metazoa</taxon>
        <taxon>Ecdysozoa</taxon>
        <taxon>Nematoda</taxon>
        <taxon>Enoplea</taxon>
        <taxon>Dorylaimia</taxon>
        <taxon>Dioctophymatida</taxon>
        <taxon>Dioctophymatoidea</taxon>
        <taxon>Soboliphymatidae</taxon>
        <taxon>Soboliphyme</taxon>
    </lineage>
</organism>
<name>A0A183J5P3_9BILA</name>
<gene>
    <name evidence="5" type="ORF">SBAD_LOCUS11191</name>
</gene>
<accession>A0A183J5P3</accession>
<dbReference type="AlphaFoldDB" id="A0A183J5P3"/>
<sequence>MRIHVVTPKAPVYVVVNPHIQPQLTTPLFFHCGHEVKLTPAKYWTMRLPFVYYGPNGVILSPREGNSPIGRSEFFITYSGCLAAMTMQVFGKSSEKERLFSNEEPLLFDYNDFLQAFGVIEFLTLN</sequence>
<dbReference type="GO" id="GO:0000184">
    <property type="term" value="P:nuclear-transcribed mRNA catabolic process, nonsense-mediated decay"/>
    <property type="evidence" value="ECO:0007669"/>
    <property type="project" value="UniProtKB-UniRule"/>
</dbReference>
<dbReference type="InterPro" id="IPR019354">
    <property type="entry name" value="SMG8-like"/>
</dbReference>
<evidence type="ECO:0000256" key="1">
    <source>
        <dbReference type="ARBA" id="ARBA00006443"/>
    </source>
</evidence>
<dbReference type="WBParaSite" id="SBAD_0001157101-mRNA-1">
    <property type="protein sequence ID" value="SBAD_0001157101-mRNA-1"/>
    <property type="gene ID" value="SBAD_0001157101"/>
</dbReference>
<dbReference type="EMBL" id="UZAM01015221">
    <property type="protein sequence ID" value="VDP37863.1"/>
    <property type="molecule type" value="Genomic_DNA"/>
</dbReference>
<comment type="similarity">
    <text evidence="1 4">Belongs to the SMG8 family.</text>
</comment>
<keyword evidence="2 4" id="KW-0866">Nonsense-mediated mRNA decay</keyword>
<comment type="function">
    <text evidence="4">Involved in nonsense-mediated decay (NMD) of mRNAs containing premature stop codons.</text>
</comment>
<keyword evidence="6" id="KW-1185">Reference proteome</keyword>
<dbReference type="Pfam" id="PF10220">
    <property type="entry name" value="Smg8_Smg9"/>
    <property type="match status" value="1"/>
</dbReference>
<evidence type="ECO:0000256" key="3">
    <source>
        <dbReference type="ARBA" id="ARBA00029509"/>
    </source>
</evidence>
<evidence type="ECO:0000256" key="2">
    <source>
        <dbReference type="ARBA" id="ARBA00023161"/>
    </source>
</evidence>
<reference evidence="5 6" key="2">
    <citation type="submission" date="2018-11" db="EMBL/GenBank/DDBJ databases">
        <authorList>
            <consortium name="Pathogen Informatics"/>
        </authorList>
    </citation>
    <scope>NUCLEOTIDE SEQUENCE [LARGE SCALE GENOMIC DNA]</scope>
</reference>
<evidence type="ECO:0000256" key="4">
    <source>
        <dbReference type="RuleBase" id="RU367133"/>
    </source>
</evidence>
<dbReference type="Proteomes" id="UP000270296">
    <property type="component" value="Unassembled WGS sequence"/>
</dbReference>
<reference evidence="7" key="1">
    <citation type="submission" date="2016-06" db="UniProtKB">
        <authorList>
            <consortium name="WormBaseParasite"/>
        </authorList>
    </citation>
    <scope>IDENTIFICATION</scope>
</reference>
<evidence type="ECO:0000313" key="5">
    <source>
        <dbReference type="EMBL" id="VDP37863.1"/>
    </source>
</evidence>
<protein>
    <recommendedName>
        <fullName evidence="3 4">Nonsense-mediated mRNA decay factor SMG8</fullName>
    </recommendedName>
</protein>
<dbReference type="PANTHER" id="PTHR13091">
    <property type="entry name" value="AMPLIFIED IN BREAST CANCER 2-RELATED"/>
    <property type="match status" value="1"/>
</dbReference>
<proteinExistence type="inferred from homology"/>